<organism evidence="2 3">
    <name type="scientific">Stylosanthes scabra</name>
    <dbReference type="NCBI Taxonomy" id="79078"/>
    <lineage>
        <taxon>Eukaryota</taxon>
        <taxon>Viridiplantae</taxon>
        <taxon>Streptophyta</taxon>
        <taxon>Embryophyta</taxon>
        <taxon>Tracheophyta</taxon>
        <taxon>Spermatophyta</taxon>
        <taxon>Magnoliopsida</taxon>
        <taxon>eudicotyledons</taxon>
        <taxon>Gunneridae</taxon>
        <taxon>Pentapetalae</taxon>
        <taxon>rosids</taxon>
        <taxon>fabids</taxon>
        <taxon>Fabales</taxon>
        <taxon>Fabaceae</taxon>
        <taxon>Papilionoideae</taxon>
        <taxon>50 kb inversion clade</taxon>
        <taxon>dalbergioids sensu lato</taxon>
        <taxon>Dalbergieae</taxon>
        <taxon>Pterocarpus clade</taxon>
        <taxon>Stylosanthes</taxon>
    </lineage>
</organism>
<accession>A0ABU6QW35</accession>
<dbReference type="EMBL" id="JASCZI010002612">
    <property type="protein sequence ID" value="MED6116311.1"/>
    <property type="molecule type" value="Genomic_DNA"/>
</dbReference>
<evidence type="ECO:0000313" key="3">
    <source>
        <dbReference type="Proteomes" id="UP001341840"/>
    </source>
</evidence>
<comment type="caution">
    <text evidence="2">The sequence shown here is derived from an EMBL/GenBank/DDBJ whole genome shotgun (WGS) entry which is preliminary data.</text>
</comment>
<protein>
    <submittedName>
        <fullName evidence="2">Uncharacterized protein</fullName>
    </submittedName>
</protein>
<feature type="region of interest" description="Disordered" evidence="1">
    <location>
        <begin position="80"/>
        <end position="130"/>
    </location>
</feature>
<gene>
    <name evidence="2" type="ORF">PIB30_099126</name>
</gene>
<name>A0ABU6QW35_9FABA</name>
<dbReference type="Proteomes" id="UP001341840">
    <property type="component" value="Unassembled WGS sequence"/>
</dbReference>
<evidence type="ECO:0000313" key="2">
    <source>
        <dbReference type="EMBL" id="MED6116311.1"/>
    </source>
</evidence>
<feature type="region of interest" description="Disordered" evidence="1">
    <location>
        <begin position="1"/>
        <end position="20"/>
    </location>
</feature>
<sequence length="188" mass="20135">MARKGSFPLAKGKGKAHGLPTRASPRLAALRSQVAAQNQLGTLVTPTINAPTSSLPIKKRPLNKAAGRTFMLAPREQGVNAISSDPKLGPTLKDANRKTTEMDGDEEEDLKEEPKKVPNVEDEGQPEEVGNGVGKHLHREQDPVTHFANEISESIDVLANNDHLWIYGGNIGNCQNAELAISSIGSCT</sequence>
<evidence type="ECO:0000256" key="1">
    <source>
        <dbReference type="SAM" id="MobiDB-lite"/>
    </source>
</evidence>
<keyword evidence="3" id="KW-1185">Reference proteome</keyword>
<feature type="compositionally biased region" description="Acidic residues" evidence="1">
    <location>
        <begin position="102"/>
        <end position="111"/>
    </location>
</feature>
<reference evidence="2 3" key="1">
    <citation type="journal article" date="2023" name="Plants (Basel)">
        <title>Bridging the Gap: Combining Genomics and Transcriptomics Approaches to Understand Stylosanthes scabra, an Orphan Legume from the Brazilian Caatinga.</title>
        <authorList>
            <person name="Ferreira-Neto J.R.C."/>
            <person name="da Silva M.D."/>
            <person name="Binneck E."/>
            <person name="de Melo N.F."/>
            <person name="da Silva R.H."/>
            <person name="de Melo A.L.T.M."/>
            <person name="Pandolfi V."/>
            <person name="Bustamante F.O."/>
            <person name="Brasileiro-Vidal A.C."/>
            <person name="Benko-Iseppon A.M."/>
        </authorList>
    </citation>
    <scope>NUCLEOTIDE SEQUENCE [LARGE SCALE GENOMIC DNA]</scope>
    <source>
        <tissue evidence="2">Leaves</tissue>
    </source>
</reference>
<proteinExistence type="predicted"/>